<dbReference type="GO" id="GO:0015128">
    <property type="term" value="F:gluconate transmembrane transporter activity"/>
    <property type="evidence" value="ECO:0007669"/>
    <property type="project" value="InterPro"/>
</dbReference>
<proteinExistence type="predicted"/>
<feature type="transmembrane region" description="Helical" evidence="1">
    <location>
        <begin position="272"/>
        <end position="292"/>
    </location>
</feature>
<keyword evidence="1" id="KW-1133">Transmembrane helix</keyword>
<feature type="transmembrane region" description="Helical" evidence="1">
    <location>
        <begin position="197"/>
        <end position="216"/>
    </location>
</feature>
<feature type="transmembrane region" description="Helical" evidence="1">
    <location>
        <begin position="49"/>
        <end position="67"/>
    </location>
</feature>
<evidence type="ECO:0000256" key="1">
    <source>
        <dbReference type="SAM" id="Phobius"/>
    </source>
</evidence>
<dbReference type="EMBL" id="JAPRAT010000011">
    <property type="protein sequence ID" value="MCZ0703019.1"/>
    <property type="molecule type" value="Genomic_DNA"/>
</dbReference>
<dbReference type="Pfam" id="PF02447">
    <property type="entry name" value="GntP_permease"/>
    <property type="match status" value="1"/>
</dbReference>
<organism evidence="2 3">
    <name type="scientific">Natronobacillus azotifigens</name>
    <dbReference type="NCBI Taxonomy" id="472978"/>
    <lineage>
        <taxon>Bacteria</taxon>
        <taxon>Bacillati</taxon>
        <taxon>Bacillota</taxon>
        <taxon>Bacilli</taxon>
        <taxon>Bacillales</taxon>
        <taxon>Bacillaceae</taxon>
        <taxon>Natronobacillus</taxon>
    </lineage>
</organism>
<name>A0A9J6RCE2_9BACI</name>
<feature type="transmembrane region" description="Helical" evidence="1">
    <location>
        <begin position="241"/>
        <end position="260"/>
    </location>
</feature>
<dbReference type="RefSeq" id="WP_268779789.1">
    <property type="nucleotide sequence ID" value="NZ_JAPRAT010000011.1"/>
</dbReference>
<evidence type="ECO:0000313" key="3">
    <source>
        <dbReference type="Proteomes" id="UP001084197"/>
    </source>
</evidence>
<sequence>MQGYSKLNNVVNVYIMRRMTIMGVEIGALGAIIGLLVAIGLIFLKTPPVYGLIIGALVGGLVGGASLPETVELMIGGAQGMMTAILRILAAGILAGVLITTGAAESIAQTIIERIGETRALFALALATLLLTAVGVFIDIAVITVAPIALVIAKKANISKTAILLAMIGGGKAGNVMSPNPNTIAISEAFGSPLTSVMLAGVIPGLVALFVTYFLAKRLTNKGVHISDSDLKNNDQVNKQLPSFFSAMTAPLVAVVLLSLRPLFDVIIDPMIALPVGGLVGSLVMGQVSGILKQAQFGLQKMSNVAILLIGTGTIAGIIQNSTLGTLLIDGVSTLGLPIFLLAPLSGILMSAATASTTSGAIVASSVFSQPLLDSGFSALGGAAMVHTGATVLDHLPHGSFFHATGGSVLMGFKERLKLVPYESLIGLVLMLISILLYGVMGIG</sequence>
<feature type="transmembrane region" description="Helical" evidence="1">
    <location>
        <begin position="304"/>
        <end position="329"/>
    </location>
</feature>
<comment type="caution">
    <text evidence="2">The sequence shown here is derived from an EMBL/GenBank/DDBJ whole genome shotgun (WGS) entry which is preliminary data.</text>
</comment>
<keyword evidence="3" id="KW-1185">Reference proteome</keyword>
<gene>
    <name evidence="2" type="ORF">OWO01_07325</name>
</gene>
<dbReference type="InterPro" id="IPR003474">
    <property type="entry name" value="Glcn_transporter"/>
</dbReference>
<protein>
    <submittedName>
        <fullName evidence="2">SLC13 family permease</fullName>
    </submittedName>
</protein>
<dbReference type="PANTHER" id="PTHR30354:SF23">
    <property type="entry name" value="GNTP FAMILY PERMEASE"/>
    <property type="match status" value="1"/>
</dbReference>
<feature type="transmembrane region" description="Helical" evidence="1">
    <location>
        <begin position="120"/>
        <end position="146"/>
    </location>
</feature>
<keyword evidence="1" id="KW-0472">Membrane</keyword>
<dbReference type="PANTHER" id="PTHR30354">
    <property type="entry name" value="GNT FAMILY GLUCONATE TRANSPORTER"/>
    <property type="match status" value="1"/>
</dbReference>
<accession>A0A9J6RCE2</accession>
<evidence type="ECO:0000313" key="2">
    <source>
        <dbReference type="EMBL" id="MCZ0703019.1"/>
    </source>
</evidence>
<feature type="transmembrane region" description="Helical" evidence="1">
    <location>
        <begin position="335"/>
        <end position="355"/>
    </location>
</feature>
<dbReference type="GO" id="GO:0005886">
    <property type="term" value="C:plasma membrane"/>
    <property type="evidence" value="ECO:0007669"/>
    <property type="project" value="TreeGrafter"/>
</dbReference>
<dbReference type="AlphaFoldDB" id="A0A9J6RCE2"/>
<feature type="transmembrane region" description="Helical" evidence="1">
    <location>
        <begin position="21"/>
        <end position="43"/>
    </location>
</feature>
<feature type="transmembrane region" description="Helical" evidence="1">
    <location>
        <begin position="88"/>
        <end position="108"/>
    </location>
</feature>
<dbReference type="Proteomes" id="UP001084197">
    <property type="component" value="Unassembled WGS sequence"/>
</dbReference>
<reference evidence="2" key="1">
    <citation type="submission" date="2022-11" db="EMBL/GenBank/DDBJ databases">
        <title>WGS of Natronobacillus azotifigens 24KS-1, an anaerobic diazotrophic haloalkaliphile from soda-rich habitats.</title>
        <authorList>
            <person name="Sorokin D.Y."/>
            <person name="Merkel A.Y."/>
        </authorList>
    </citation>
    <scope>NUCLEOTIDE SEQUENCE</scope>
    <source>
        <strain evidence="2">24KS-1</strain>
    </source>
</reference>
<keyword evidence="1" id="KW-0812">Transmembrane</keyword>
<feature type="transmembrane region" description="Helical" evidence="1">
    <location>
        <begin position="419"/>
        <end position="441"/>
    </location>
</feature>